<dbReference type="AlphaFoldDB" id="A0A7J9M6X2"/>
<evidence type="ECO:0000313" key="2">
    <source>
        <dbReference type="Proteomes" id="UP000593576"/>
    </source>
</evidence>
<keyword evidence="2" id="KW-1185">Reference proteome</keyword>
<accession>A0A7J9M6X2</accession>
<proteinExistence type="predicted"/>
<sequence length="26" mass="3228">MEVEYRHTILELETSRKIETKNLCKY</sequence>
<dbReference type="EMBL" id="JABFAF010000009">
    <property type="protein sequence ID" value="MBA0866731.1"/>
    <property type="molecule type" value="Genomic_DNA"/>
</dbReference>
<protein>
    <submittedName>
        <fullName evidence="1">Uncharacterized protein</fullName>
    </submittedName>
</protein>
<dbReference type="Proteomes" id="UP000593576">
    <property type="component" value="Unassembled WGS sequence"/>
</dbReference>
<evidence type="ECO:0000313" key="1">
    <source>
        <dbReference type="EMBL" id="MBA0866731.1"/>
    </source>
</evidence>
<name>A0A7J9M6X2_GOSSC</name>
<comment type="caution">
    <text evidence="1">The sequence shown here is derived from an EMBL/GenBank/DDBJ whole genome shotgun (WGS) entry which is preliminary data.</text>
</comment>
<reference evidence="1 2" key="1">
    <citation type="journal article" date="2019" name="Genome Biol. Evol.">
        <title>Insights into the evolution of the New World diploid cottons (Gossypium, subgenus Houzingenia) based on genome sequencing.</title>
        <authorList>
            <person name="Grover C.E."/>
            <person name="Arick M.A. 2nd"/>
            <person name="Thrash A."/>
            <person name="Conover J.L."/>
            <person name="Sanders W.S."/>
            <person name="Peterson D.G."/>
            <person name="Frelichowski J.E."/>
            <person name="Scheffler J.A."/>
            <person name="Scheffler B.E."/>
            <person name="Wendel J.F."/>
        </authorList>
    </citation>
    <scope>NUCLEOTIDE SEQUENCE [LARGE SCALE GENOMIC DNA]</scope>
    <source>
        <strain evidence="1">1</strain>
        <tissue evidence="1">Leaf</tissue>
    </source>
</reference>
<organism evidence="1 2">
    <name type="scientific">Gossypium schwendimanii</name>
    <name type="common">Cotton</name>
    <dbReference type="NCBI Taxonomy" id="34291"/>
    <lineage>
        <taxon>Eukaryota</taxon>
        <taxon>Viridiplantae</taxon>
        <taxon>Streptophyta</taxon>
        <taxon>Embryophyta</taxon>
        <taxon>Tracheophyta</taxon>
        <taxon>Spermatophyta</taxon>
        <taxon>Magnoliopsida</taxon>
        <taxon>eudicotyledons</taxon>
        <taxon>Gunneridae</taxon>
        <taxon>Pentapetalae</taxon>
        <taxon>rosids</taxon>
        <taxon>malvids</taxon>
        <taxon>Malvales</taxon>
        <taxon>Malvaceae</taxon>
        <taxon>Malvoideae</taxon>
        <taxon>Gossypium</taxon>
    </lineage>
</organism>
<gene>
    <name evidence="1" type="ORF">Goshw_023861</name>
</gene>